<protein>
    <submittedName>
        <fullName evidence="1">Uridine kinase</fullName>
    </submittedName>
</protein>
<dbReference type="KEGG" id="pvn:A7sIIA15_04390"/>
<dbReference type="EMBL" id="CP016776">
    <property type="protein sequence ID" value="ASY20105.1"/>
    <property type="molecule type" value="Genomic_DNA"/>
</dbReference>
<keyword evidence="1" id="KW-0808">Transferase</keyword>
<accession>A0A249KTR9</accession>
<dbReference type="GO" id="GO:0016301">
    <property type="term" value="F:kinase activity"/>
    <property type="evidence" value="ECO:0007669"/>
    <property type="project" value="UniProtKB-KW"/>
</dbReference>
<keyword evidence="2" id="KW-1185">Reference proteome</keyword>
<dbReference type="OrthoDB" id="3237545at2"/>
<evidence type="ECO:0000313" key="2">
    <source>
        <dbReference type="Proteomes" id="UP000217186"/>
    </source>
</evidence>
<reference evidence="1 2" key="1">
    <citation type="submission" date="2016-07" db="EMBL/GenBank/DDBJ databases">
        <title>High microdiversification within the ubiquitous acI lineage of Actinobacteria.</title>
        <authorList>
            <person name="Neuenschwander S.M."/>
            <person name="Salcher M."/>
            <person name="Ghai R."/>
            <person name="Pernthaler J."/>
        </authorList>
    </citation>
    <scope>NUCLEOTIDE SEQUENCE [LARGE SCALE GENOMIC DNA]</scope>
    <source>
        <strain evidence="1">MMS-IIA-15</strain>
    </source>
</reference>
<dbReference type="InterPro" id="IPR027417">
    <property type="entry name" value="P-loop_NTPase"/>
</dbReference>
<sequence length="165" mass="18450">MSLIAIDGRAGAGKTTLAASFFEELSADKPVAVIHMDDLYDGWENALSERLTQTLESIVKSHQDKVAFEIDIFNWQSMSFDSKRVIHPVDILILEGVGAGQKVVRDAGATLYWLDIDAEVGIQRVLNRDGNQIASQMKQWQIAQEIHFLRDKTRENAEHIQSSPA</sequence>
<dbReference type="SUPFAM" id="SSF52540">
    <property type="entry name" value="P-loop containing nucleoside triphosphate hydrolases"/>
    <property type="match status" value="1"/>
</dbReference>
<name>A0A249KTR9_9ACTN</name>
<dbReference type="AlphaFoldDB" id="A0A249KTR9"/>
<keyword evidence="1" id="KW-0418">Kinase</keyword>
<proteinExistence type="predicted"/>
<evidence type="ECO:0000313" key="1">
    <source>
        <dbReference type="EMBL" id="ASY20105.1"/>
    </source>
</evidence>
<gene>
    <name evidence="1" type="ORF">A7sIIA15_04390</name>
</gene>
<organism evidence="1 2">
    <name type="scientific">Candidatus Planktophila vernalis</name>
    <dbReference type="NCBI Taxonomy" id="1884907"/>
    <lineage>
        <taxon>Bacteria</taxon>
        <taxon>Bacillati</taxon>
        <taxon>Actinomycetota</taxon>
        <taxon>Actinomycetes</taxon>
        <taxon>Candidatus Nanopelagicales</taxon>
        <taxon>Candidatus Nanopelagicaceae</taxon>
        <taxon>Candidatus Planktophila</taxon>
    </lineage>
</organism>
<dbReference type="Gene3D" id="3.40.50.300">
    <property type="entry name" value="P-loop containing nucleotide triphosphate hydrolases"/>
    <property type="match status" value="1"/>
</dbReference>
<dbReference type="RefSeq" id="WP_095685967.1">
    <property type="nucleotide sequence ID" value="NZ_CP016776.1"/>
</dbReference>
<dbReference type="Proteomes" id="UP000217186">
    <property type="component" value="Chromosome"/>
</dbReference>